<gene>
    <name evidence="1" type="ORF">LECACI_7A002457</name>
</gene>
<organism evidence="1 2">
    <name type="scientific">Lecanosticta acicola</name>
    <dbReference type="NCBI Taxonomy" id="111012"/>
    <lineage>
        <taxon>Eukaryota</taxon>
        <taxon>Fungi</taxon>
        <taxon>Dikarya</taxon>
        <taxon>Ascomycota</taxon>
        <taxon>Pezizomycotina</taxon>
        <taxon>Dothideomycetes</taxon>
        <taxon>Dothideomycetidae</taxon>
        <taxon>Mycosphaerellales</taxon>
        <taxon>Mycosphaerellaceae</taxon>
        <taxon>Lecanosticta</taxon>
    </lineage>
</organism>
<comment type="caution">
    <text evidence="1">The sequence shown here is derived from an EMBL/GenBank/DDBJ whole genome shotgun (WGS) entry which is preliminary data.</text>
</comment>
<keyword evidence="2" id="KW-1185">Reference proteome</keyword>
<protein>
    <submittedName>
        <fullName evidence="1">Uncharacterized protein</fullName>
    </submittedName>
</protein>
<evidence type="ECO:0000313" key="2">
    <source>
        <dbReference type="Proteomes" id="UP001296104"/>
    </source>
</evidence>
<dbReference type="EMBL" id="CAVMBE010000011">
    <property type="protein sequence ID" value="CAK3900908.1"/>
    <property type="molecule type" value="Genomic_DNA"/>
</dbReference>
<dbReference type="Proteomes" id="UP001296104">
    <property type="component" value="Unassembled WGS sequence"/>
</dbReference>
<accession>A0AAI8YUY4</accession>
<reference evidence="1" key="1">
    <citation type="submission" date="2023-11" db="EMBL/GenBank/DDBJ databases">
        <authorList>
            <person name="Alioto T."/>
            <person name="Alioto T."/>
            <person name="Gomez Garrido J."/>
        </authorList>
    </citation>
    <scope>NUCLEOTIDE SEQUENCE</scope>
</reference>
<proteinExistence type="predicted"/>
<name>A0AAI8YUY4_9PEZI</name>
<dbReference type="AlphaFoldDB" id="A0AAI8YUY4"/>
<sequence>MRAAAFNDVSTNPQYQALKRSQSLSFGWQLSGAALNSNEVDGLCNTLSDGKCDKWVEMGLDLASLQGPICNSTHTHLNATDAFPKVADANSQAFSVALMNAFPANNKAVRSYLCDNLRYKALDNFFLNANVIIDATCTASNTAIHPEPFSAVGPPPTQAAIDAYQNARSVLYAWEYASQAESSSQLNQYCAHAPDYQSNWQALQLNATQVQETLCSFQQPISAEEGSAAMRQWTSVAFIVALENISNVNMWLGWLCSQLDSEGMDSVGLDGSLVKQSVCNDSARN</sequence>
<evidence type="ECO:0000313" key="1">
    <source>
        <dbReference type="EMBL" id="CAK3900908.1"/>
    </source>
</evidence>